<dbReference type="Proteomes" id="UP001168435">
    <property type="component" value="Unassembled WGS sequence"/>
</dbReference>
<evidence type="ECO:0000313" key="3">
    <source>
        <dbReference type="Proteomes" id="UP001168435"/>
    </source>
</evidence>
<accession>A0ABT7XFK2</accession>
<reference evidence="2" key="2">
    <citation type="submission" date="2024-05" db="EMBL/GenBank/DDBJ databases">
        <title>Identification and characterization of horizontal gene transfer across gut microbiota members of farm animals based on homology search.</title>
        <authorList>
            <person name="Schwarzerova J."/>
            <person name="Nykrynova M."/>
            <person name="Jureckova K."/>
            <person name="Cejkova D."/>
            <person name="Rychlik I."/>
        </authorList>
    </citation>
    <scope>NUCLEOTIDE SEQUENCE</scope>
    <source>
        <strain evidence="2">176_SSukc20</strain>
    </source>
</reference>
<keyword evidence="1" id="KW-0812">Transmembrane</keyword>
<reference evidence="2" key="1">
    <citation type="submission" date="2023-06" db="EMBL/GenBank/DDBJ databases">
        <authorList>
            <person name="Zeman M."/>
            <person name="Kubasova T."/>
            <person name="Jahodarova E."/>
            <person name="Nykrynova M."/>
            <person name="Rychlik I."/>
        </authorList>
    </citation>
    <scope>NUCLEOTIDE SEQUENCE</scope>
    <source>
        <strain evidence="2">176_SSukc20</strain>
    </source>
</reference>
<proteinExistence type="predicted"/>
<protein>
    <submittedName>
        <fullName evidence="2">Uncharacterized protein</fullName>
    </submittedName>
</protein>
<gene>
    <name evidence="2" type="ORF">QVN30_07725</name>
</gene>
<comment type="caution">
    <text evidence="2">The sequence shown here is derived from an EMBL/GenBank/DDBJ whole genome shotgun (WGS) entry which is preliminary data.</text>
</comment>
<keyword evidence="1" id="KW-1133">Transmembrane helix</keyword>
<keyword evidence="3" id="KW-1185">Reference proteome</keyword>
<feature type="transmembrane region" description="Helical" evidence="1">
    <location>
        <begin position="6"/>
        <end position="24"/>
    </location>
</feature>
<dbReference type="EMBL" id="JAUEIQ010000007">
    <property type="protein sequence ID" value="MDN0064194.1"/>
    <property type="molecule type" value="Genomic_DNA"/>
</dbReference>
<name>A0ABT7XFK2_9ACTN</name>
<keyword evidence="1" id="KW-0472">Membrane</keyword>
<organism evidence="2 3">
    <name type="scientific">Collinsella ihumii</name>
    <dbReference type="NCBI Taxonomy" id="1720204"/>
    <lineage>
        <taxon>Bacteria</taxon>
        <taxon>Bacillati</taxon>
        <taxon>Actinomycetota</taxon>
        <taxon>Coriobacteriia</taxon>
        <taxon>Coriobacteriales</taxon>
        <taxon>Coriobacteriaceae</taxon>
        <taxon>Collinsella</taxon>
    </lineage>
</organism>
<evidence type="ECO:0000313" key="2">
    <source>
        <dbReference type="EMBL" id="MDN0064194.1"/>
    </source>
</evidence>
<dbReference type="RefSeq" id="WP_289820870.1">
    <property type="nucleotide sequence ID" value="NZ_JAUEIM010000020.1"/>
</dbReference>
<evidence type="ECO:0000256" key="1">
    <source>
        <dbReference type="SAM" id="Phobius"/>
    </source>
</evidence>
<sequence length="114" mass="12838">MEWLTAVGWVAAPLATAAIGWLAGSLKASRERERAHDAKRDAEHGWLMAGMREVMRAQLYEMHTRYVVEGQPMPYDEKEREDSVYRVYHALGGNGTGTHIHEELIAAFVGGREE</sequence>